<keyword evidence="7 9" id="KW-0238">DNA-binding</keyword>
<dbReference type="InterPro" id="IPR007046">
    <property type="entry name" value="RNA_pol_sigma_54_core-bd"/>
</dbReference>
<dbReference type="PROSITE" id="PS00718">
    <property type="entry name" value="SIGMA54_2"/>
    <property type="match status" value="1"/>
</dbReference>
<dbReference type="Pfam" id="PF04963">
    <property type="entry name" value="Sigma54_CBD"/>
    <property type="match status" value="1"/>
</dbReference>
<evidence type="ECO:0000256" key="3">
    <source>
        <dbReference type="ARBA" id="ARBA00022679"/>
    </source>
</evidence>
<dbReference type="PANTHER" id="PTHR32248">
    <property type="entry name" value="RNA POLYMERASE SIGMA-54 FACTOR"/>
    <property type="match status" value="1"/>
</dbReference>
<keyword evidence="8 9" id="KW-0804">Transcription</keyword>
<gene>
    <name evidence="13" type="primary">rpoN</name>
    <name evidence="13" type="ORF">ACFPLB_09375</name>
</gene>
<proteinExistence type="inferred from homology"/>
<feature type="domain" description="RNA polymerase sigma factor 54 DNA-binding" evidence="11">
    <location>
        <begin position="336"/>
        <end position="495"/>
    </location>
</feature>
<evidence type="ECO:0000259" key="12">
    <source>
        <dbReference type="Pfam" id="PF04963"/>
    </source>
</evidence>
<evidence type="ECO:0000256" key="8">
    <source>
        <dbReference type="ARBA" id="ARBA00023163"/>
    </source>
</evidence>
<evidence type="ECO:0000259" key="11">
    <source>
        <dbReference type="Pfam" id="PF04552"/>
    </source>
</evidence>
<name>A0ABW0GY62_9HYPH</name>
<dbReference type="NCBIfam" id="TIGR02395">
    <property type="entry name" value="rpoN_sigma"/>
    <property type="match status" value="1"/>
</dbReference>
<dbReference type="InterPro" id="IPR038709">
    <property type="entry name" value="RpoN_core-bd_sf"/>
</dbReference>
<dbReference type="Pfam" id="PF00309">
    <property type="entry name" value="Sigma54_AID"/>
    <property type="match status" value="1"/>
</dbReference>
<dbReference type="Proteomes" id="UP001596016">
    <property type="component" value="Unassembled WGS sequence"/>
</dbReference>
<dbReference type="Gene3D" id="1.10.10.60">
    <property type="entry name" value="Homeodomain-like"/>
    <property type="match status" value="1"/>
</dbReference>
<feature type="region of interest" description="Disordered" evidence="10">
    <location>
        <begin position="102"/>
        <end position="126"/>
    </location>
</feature>
<keyword evidence="4 9" id="KW-0548">Nucleotidyltransferase</keyword>
<reference evidence="14" key="1">
    <citation type="journal article" date="2019" name="Int. J. Syst. Evol. Microbiol.">
        <title>The Global Catalogue of Microorganisms (GCM) 10K type strain sequencing project: providing services to taxonomists for standard genome sequencing and annotation.</title>
        <authorList>
            <consortium name="The Broad Institute Genomics Platform"/>
            <consortium name="The Broad Institute Genome Sequencing Center for Infectious Disease"/>
            <person name="Wu L."/>
            <person name="Ma J."/>
        </authorList>
    </citation>
    <scope>NUCLEOTIDE SEQUENCE [LARGE SCALE GENOMIC DNA]</scope>
    <source>
        <strain evidence="14">CGMCC 4.1415</strain>
    </source>
</reference>
<evidence type="ECO:0000256" key="4">
    <source>
        <dbReference type="ARBA" id="ARBA00022695"/>
    </source>
</evidence>
<sequence>MALSAKLQLRQTQSLVLTPQLMQSIRLLQMTHAEIQGFIDDEIEKNPLLEWQGSEGEAFVAEPEKAAFDAQAEAWYESGNLPDAEALVDRLDTSMDNIFPDEPARAEPYNSTLTGQWPSSKGAGSAGAGENFDLDDFVASRLTLREHVRTQIALTFKSSAERIIATELADELDEVGYMRGDIGEIAARLGASRDSVQNVLARCQDFTPTGIFACSLSECLSLQLAERNRLDPAMAMMLAHLELIGRRDIEALKRLTGLSTADVLDMIDEIRQLDPQPGTAFTAAIADTVVPDIIVRAASDGSWLIELNPEALPKVLIDNVYFSQVQEKNRDPVEREFLADCMRSANWLVRSLDQRARTVLKVATEIVKQQDGFFTHGIAHLRPLNLRMVADAIGMHESTISRATANKFMSTPRGTIEMRYFFTAAIASLKGAEAHSSEAVRVRIRDLIDAEAPDAILSDDAIVDLLRESGIDIARRTVAKYREGLHIPSSVQRRREKQALASL</sequence>
<dbReference type="InterPro" id="IPR000394">
    <property type="entry name" value="RNA_pol_sigma_54"/>
</dbReference>
<keyword evidence="6 9" id="KW-0731">Sigma factor</keyword>
<dbReference type="EMBL" id="JBHSLL010000025">
    <property type="protein sequence ID" value="MFC5386175.1"/>
    <property type="molecule type" value="Genomic_DNA"/>
</dbReference>
<evidence type="ECO:0000313" key="14">
    <source>
        <dbReference type="Proteomes" id="UP001596016"/>
    </source>
</evidence>
<organism evidence="13 14">
    <name type="scientific">Aquamicrobium segne</name>
    <dbReference type="NCBI Taxonomy" id="469547"/>
    <lineage>
        <taxon>Bacteria</taxon>
        <taxon>Pseudomonadati</taxon>
        <taxon>Pseudomonadota</taxon>
        <taxon>Alphaproteobacteria</taxon>
        <taxon>Hyphomicrobiales</taxon>
        <taxon>Phyllobacteriaceae</taxon>
        <taxon>Aquamicrobium</taxon>
    </lineage>
</organism>
<dbReference type="RefSeq" id="WP_378229085.1">
    <property type="nucleotide sequence ID" value="NZ_JBHSLL010000025.1"/>
</dbReference>
<comment type="similarity">
    <text evidence="1 9">Belongs to the sigma-54 factor family.</text>
</comment>
<dbReference type="PROSITE" id="PS50044">
    <property type="entry name" value="SIGMA54_3"/>
    <property type="match status" value="1"/>
</dbReference>
<dbReference type="NCBIfam" id="NF009118">
    <property type="entry name" value="PRK12469.1"/>
    <property type="match status" value="1"/>
</dbReference>
<evidence type="ECO:0000313" key="13">
    <source>
        <dbReference type="EMBL" id="MFC5386175.1"/>
    </source>
</evidence>
<dbReference type="InterPro" id="IPR007634">
    <property type="entry name" value="RNA_pol_sigma_54_DNA-bd"/>
</dbReference>
<keyword evidence="14" id="KW-1185">Reference proteome</keyword>
<dbReference type="NCBIfam" id="NF004596">
    <property type="entry name" value="PRK05932.1-3"/>
    <property type="match status" value="1"/>
</dbReference>
<dbReference type="PANTHER" id="PTHR32248:SF4">
    <property type="entry name" value="RNA POLYMERASE SIGMA-54 FACTOR"/>
    <property type="match status" value="1"/>
</dbReference>
<evidence type="ECO:0000256" key="9">
    <source>
        <dbReference type="PIRNR" id="PIRNR000774"/>
    </source>
</evidence>
<comment type="function">
    <text evidence="9">Sigma factors are initiation factors that promote the attachment of RNA polymerase to specific initiation sites and are then released.</text>
</comment>
<comment type="caution">
    <text evidence="13">The sequence shown here is derived from an EMBL/GenBank/DDBJ whole genome shotgun (WGS) entry which is preliminary data.</text>
</comment>
<feature type="domain" description="RNA polymerase sigma factor 54 core-binding" evidence="12">
    <location>
        <begin position="135"/>
        <end position="321"/>
    </location>
</feature>
<keyword evidence="2 9" id="KW-0240">DNA-directed RNA polymerase</keyword>
<dbReference type="Pfam" id="PF04552">
    <property type="entry name" value="Sigma54_DBD"/>
    <property type="match status" value="1"/>
</dbReference>
<evidence type="ECO:0000256" key="7">
    <source>
        <dbReference type="ARBA" id="ARBA00023125"/>
    </source>
</evidence>
<evidence type="ECO:0000256" key="10">
    <source>
        <dbReference type="SAM" id="MobiDB-lite"/>
    </source>
</evidence>
<dbReference type="Gene3D" id="1.10.10.1330">
    <property type="entry name" value="RNA polymerase sigma-54 factor, core-binding domain"/>
    <property type="match status" value="1"/>
</dbReference>
<dbReference type="PRINTS" id="PR00045">
    <property type="entry name" value="SIGMA54FCT"/>
</dbReference>
<keyword evidence="5 9" id="KW-0805">Transcription regulation</keyword>
<dbReference type="PIRSF" id="PIRSF000774">
    <property type="entry name" value="RpoN"/>
    <property type="match status" value="1"/>
</dbReference>
<feature type="compositionally biased region" description="Polar residues" evidence="10">
    <location>
        <begin position="109"/>
        <end position="118"/>
    </location>
</feature>
<keyword evidence="3 9" id="KW-0808">Transferase</keyword>
<evidence type="ECO:0000256" key="6">
    <source>
        <dbReference type="ARBA" id="ARBA00023082"/>
    </source>
</evidence>
<evidence type="ECO:0000256" key="5">
    <source>
        <dbReference type="ARBA" id="ARBA00023015"/>
    </source>
</evidence>
<protein>
    <recommendedName>
        <fullName evidence="9">RNA polymerase sigma-54 factor</fullName>
    </recommendedName>
</protein>
<accession>A0ABW0GY62</accession>
<dbReference type="PROSITE" id="PS00717">
    <property type="entry name" value="SIGMA54_1"/>
    <property type="match status" value="1"/>
</dbReference>
<evidence type="ECO:0000256" key="2">
    <source>
        <dbReference type="ARBA" id="ARBA00022478"/>
    </source>
</evidence>
<evidence type="ECO:0000256" key="1">
    <source>
        <dbReference type="ARBA" id="ARBA00008798"/>
    </source>
</evidence>